<dbReference type="PANTHER" id="PTHR36839">
    <property type="entry name" value="METALLO-BETA-LACTAMASE FAMILY PROTEIN (AFU_ORTHOLOGUE AFUA_5G12770)"/>
    <property type="match status" value="1"/>
</dbReference>
<evidence type="ECO:0000313" key="3">
    <source>
        <dbReference type="Proteomes" id="UP000676310"/>
    </source>
</evidence>
<evidence type="ECO:0000259" key="1">
    <source>
        <dbReference type="SMART" id="SM00849"/>
    </source>
</evidence>
<dbReference type="SUPFAM" id="SSF56281">
    <property type="entry name" value="Metallo-hydrolase/oxidoreductase"/>
    <property type="match status" value="1"/>
</dbReference>
<protein>
    <recommendedName>
        <fullName evidence="1">Metallo-beta-lactamase domain-containing protein</fullName>
    </recommendedName>
</protein>
<comment type="caution">
    <text evidence="2">The sequence shown here is derived from an EMBL/GenBank/DDBJ whole genome shotgun (WGS) entry which is preliminary data.</text>
</comment>
<dbReference type="InterPro" id="IPR036866">
    <property type="entry name" value="RibonucZ/Hydroxyglut_hydro"/>
</dbReference>
<feature type="domain" description="Metallo-beta-lactamase" evidence="1">
    <location>
        <begin position="82"/>
        <end position="221"/>
    </location>
</feature>
<dbReference type="SMART" id="SM00849">
    <property type="entry name" value="Lactamase_B"/>
    <property type="match status" value="1"/>
</dbReference>
<reference evidence="2" key="1">
    <citation type="submission" date="2021-05" db="EMBL/GenBank/DDBJ databases">
        <authorList>
            <person name="Stam R."/>
        </authorList>
    </citation>
    <scope>NUCLEOTIDE SEQUENCE</scope>
    <source>
        <strain evidence="2">CS162</strain>
    </source>
</reference>
<sequence length="223" mass="25179">MADHLDFVICRTCTTQYNTADPATLNNRCEICNDFRCMVLVPGQSWSSLRKLQDAGHKLKRAKLEDDRITMIEIEPKFGLVGQRAMLLQTPHGNVLWDLVTYLDQEAIDWIKSIGGLKAIIISHPHYYTSMNEWRMAFDCPVYAAPEDQEWLKNTPADEKVTFLHQEVTEILPGVTALKVGGHFPGSFVLHWENHIFHADSFETTWTVNAGDLKPAIAPGASV</sequence>
<dbReference type="RefSeq" id="XP_043171861.1">
    <property type="nucleotide sequence ID" value="XM_043315926.1"/>
</dbReference>
<dbReference type="AlphaFoldDB" id="A0A8J2I5K5"/>
<dbReference type="EMBL" id="CAJRGZ010000023">
    <property type="protein sequence ID" value="CAG5177565.1"/>
    <property type="molecule type" value="Genomic_DNA"/>
</dbReference>
<dbReference type="PANTHER" id="PTHR36839:SF1">
    <property type="entry name" value="METALLO-BETA-LACTAMASE FAMILY PROTEIN (AFU_ORTHOLOGUE AFUA_5G12770)"/>
    <property type="match status" value="1"/>
</dbReference>
<keyword evidence="3" id="KW-1185">Reference proteome</keyword>
<dbReference type="InterPro" id="IPR001279">
    <property type="entry name" value="Metallo-B-lactamas"/>
</dbReference>
<accession>A0A8J2I5K5</accession>
<gene>
    <name evidence="2" type="ORF">ALTATR162_LOCUS8296</name>
</gene>
<proteinExistence type="predicted"/>
<dbReference type="Proteomes" id="UP000676310">
    <property type="component" value="Unassembled WGS sequence"/>
</dbReference>
<dbReference type="Gene3D" id="3.60.15.10">
    <property type="entry name" value="Ribonuclease Z/Hydroxyacylglutathione hydrolase-like"/>
    <property type="match status" value="1"/>
</dbReference>
<name>A0A8J2I5K5_9PLEO</name>
<dbReference type="GeneID" id="67020390"/>
<dbReference type="OrthoDB" id="17458at2759"/>
<evidence type="ECO:0000313" key="2">
    <source>
        <dbReference type="EMBL" id="CAG5177565.1"/>
    </source>
</evidence>
<organism evidence="2 3">
    <name type="scientific">Alternaria atra</name>
    <dbReference type="NCBI Taxonomy" id="119953"/>
    <lineage>
        <taxon>Eukaryota</taxon>
        <taxon>Fungi</taxon>
        <taxon>Dikarya</taxon>
        <taxon>Ascomycota</taxon>
        <taxon>Pezizomycotina</taxon>
        <taxon>Dothideomycetes</taxon>
        <taxon>Pleosporomycetidae</taxon>
        <taxon>Pleosporales</taxon>
        <taxon>Pleosporineae</taxon>
        <taxon>Pleosporaceae</taxon>
        <taxon>Alternaria</taxon>
        <taxon>Alternaria sect. Ulocladioides</taxon>
    </lineage>
</organism>